<dbReference type="InterPro" id="IPR011990">
    <property type="entry name" value="TPR-like_helical_dom_sf"/>
</dbReference>
<dbReference type="InterPro" id="IPR006597">
    <property type="entry name" value="Sel1-like"/>
</dbReference>
<evidence type="ECO:0000313" key="4">
    <source>
        <dbReference type="Proteomes" id="UP000247702"/>
    </source>
</evidence>
<dbReference type="PROSITE" id="PS50011">
    <property type="entry name" value="PROTEIN_KINASE_DOM"/>
    <property type="match status" value="1"/>
</dbReference>
<evidence type="ECO:0000259" key="2">
    <source>
        <dbReference type="PROSITE" id="PS50011"/>
    </source>
</evidence>
<dbReference type="InterPro" id="IPR000719">
    <property type="entry name" value="Prot_kinase_dom"/>
</dbReference>
<dbReference type="Proteomes" id="UP000247702">
    <property type="component" value="Unassembled WGS sequence"/>
</dbReference>
<dbReference type="SUPFAM" id="SSF81901">
    <property type="entry name" value="HCP-like"/>
    <property type="match status" value="2"/>
</dbReference>
<dbReference type="SMART" id="SM00671">
    <property type="entry name" value="SEL1"/>
    <property type="match status" value="6"/>
</dbReference>
<protein>
    <recommendedName>
        <fullName evidence="2">Protein kinase domain-containing protein</fullName>
    </recommendedName>
</protein>
<dbReference type="Pfam" id="PF07714">
    <property type="entry name" value="PK_Tyr_Ser-Thr"/>
    <property type="match status" value="1"/>
</dbReference>
<sequence>MDIEISHPPHKADQLNTNTTEFSPSHNPTAPTATNTTTTTTPTTTQIIDQEMIEEVQITNKDHTIDTTNNNIQRDRHPEIDEKAGGLLLFNHSTCDITMLDSNEIEIVNNSNESIKWIEEAISKKRIKYYVYNHFHNIEKISNGAFGKVYRVKWKNSEQYLLLKSFNYFDNATVKEIMREFELQRKIDFHNNIIHLYGITDKESKNGQSKYLLVMEYADGDSLQNYLNKNFEKFTWEDKYKLSFQLVSAVSYLHDKGIVHRDLHSGNILIHQNTIKLAGFGLSKRIGEASKPESDLTCMVPYIDPKKFAIQTYALNEKSNVYSIGVLFWEISSGQPPFKGKLYDTSLAKQILQGYRETAVPDTPADYSNIYTECWDNEPNNRPTMSQVIVKLNNFISNPLLHKKLSQTIQNFDKINIIGIEPSIQNINKNIFEEDLSILVDELVDLIFKAVNEGKELIVRKQQFFDYIDDYMVNSQEIYNWLLNNQNNSNSIYLLGYFNYHGIETNNDKQRAIKLYQKATELENSAAQFDLAYIYIYGKDVEKNYDKAFELAKKLTNKESSAGINMLGYCYDVGIGTNIDELIAFELYQKAADLGNSNGINNLGCCYENGIIVDDKKKALELYQKAADLGNASGMNNLGCCYKNGIIVDVDREKAFKLYQKAAKLGNDFAQYNLALMYEYGNGVEKNVNQAILWYEKSAAQGDLDAQNKLNILKNIDYLFNADF</sequence>
<dbReference type="AlphaFoldDB" id="A0A2Z6S8K5"/>
<dbReference type="InterPro" id="IPR011009">
    <property type="entry name" value="Kinase-like_dom_sf"/>
</dbReference>
<dbReference type="GO" id="GO:0004672">
    <property type="term" value="F:protein kinase activity"/>
    <property type="evidence" value="ECO:0007669"/>
    <property type="project" value="InterPro"/>
</dbReference>
<reference evidence="3 4" key="1">
    <citation type="submission" date="2017-11" db="EMBL/GenBank/DDBJ databases">
        <title>The genome of Rhizophagus clarus HR1 reveals common genetic basis of auxotrophy among arbuscular mycorrhizal fungi.</title>
        <authorList>
            <person name="Kobayashi Y."/>
        </authorList>
    </citation>
    <scope>NUCLEOTIDE SEQUENCE [LARGE SCALE GENOMIC DNA]</scope>
    <source>
        <strain evidence="3 4">HR1</strain>
    </source>
</reference>
<feature type="domain" description="Protein kinase" evidence="2">
    <location>
        <begin position="135"/>
        <end position="396"/>
    </location>
</feature>
<dbReference type="SUPFAM" id="SSF56112">
    <property type="entry name" value="Protein kinase-like (PK-like)"/>
    <property type="match status" value="1"/>
</dbReference>
<organism evidence="3 4">
    <name type="scientific">Rhizophagus clarus</name>
    <dbReference type="NCBI Taxonomy" id="94130"/>
    <lineage>
        <taxon>Eukaryota</taxon>
        <taxon>Fungi</taxon>
        <taxon>Fungi incertae sedis</taxon>
        <taxon>Mucoromycota</taxon>
        <taxon>Glomeromycotina</taxon>
        <taxon>Glomeromycetes</taxon>
        <taxon>Glomerales</taxon>
        <taxon>Glomeraceae</taxon>
        <taxon>Rhizophagus</taxon>
    </lineage>
</organism>
<dbReference type="PANTHER" id="PTHR43628">
    <property type="entry name" value="ACTIVATOR OF C KINASE PROTEIN 1-RELATED"/>
    <property type="match status" value="1"/>
</dbReference>
<evidence type="ECO:0000256" key="1">
    <source>
        <dbReference type="SAM" id="MobiDB-lite"/>
    </source>
</evidence>
<keyword evidence="4" id="KW-1185">Reference proteome</keyword>
<feature type="region of interest" description="Disordered" evidence="1">
    <location>
        <begin position="1"/>
        <end position="43"/>
    </location>
</feature>
<dbReference type="Gene3D" id="1.25.40.10">
    <property type="entry name" value="Tetratricopeptide repeat domain"/>
    <property type="match status" value="2"/>
</dbReference>
<dbReference type="PRINTS" id="PR00109">
    <property type="entry name" value="TYRKINASE"/>
</dbReference>
<gene>
    <name evidence="3" type="ORF">RclHR1_08870008</name>
</gene>
<feature type="compositionally biased region" description="Low complexity" evidence="1">
    <location>
        <begin position="27"/>
        <end position="43"/>
    </location>
</feature>
<accession>A0A2Z6S8K5</accession>
<dbReference type="GO" id="GO:0005524">
    <property type="term" value="F:ATP binding"/>
    <property type="evidence" value="ECO:0007669"/>
    <property type="project" value="InterPro"/>
</dbReference>
<feature type="compositionally biased region" description="Polar residues" evidence="1">
    <location>
        <begin position="14"/>
        <end position="26"/>
    </location>
</feature>
<dbReference type="InterPro" id="IPR001245">
    <property type="entry name" value="Ser-Thr/Tyr_kinase_cat_dom"/>
</dbReference>
<dbReference type="PANTHER" id="PTHR43628:SF1">
    <property type="entry name" value="CHITIN SYNTHASE REGULATORY FACTOR 2-RELATED"/>
    <property type="match status" value="1"/>
</dbReference>
<dbReference type="InterPro" id="IPR052945">
    <property type="entry name" value="Mitotic_Regulator"/>
</dbReference>
<feature type="compositionally biased region" description="Basic and acidic residues" evidence="1">
    <location>
        <begin position="1"/>
        <end position="13"/>
    </location>
</feature>
<dbReference type="Gene3D" id="1.10.510.10">
    <property type="entry name" value="Transferase(Phosphotransferase) domain 1"/>
    <property type="match status" value="1"/>
</dbReference>
<dbReference type="EMBL" id="BEXD01004300">
    <property type="protein sequence ID" value="GBC09443.1"/>
    <property type="molecule type" value="Genomic_DNA"/>
</dbReference>
<name>A0A2Z6S8K5_9GLOM</name>
<proteinExistence type="predicted"/>
<dbReference type="Pfam" id="PF08238">
    <property type="entry name" value="Sel1"/>
    <property type="match status" value="6"/>
</dbReference>
<comment type="caution">
    <text evidence="3">The sequence shown here is derived from an EMBL/GenBank/DDBJ whole genome shotgun (WGS) entry which is preliminary data.</text>
</comment>
<evidence type="ECO:0000313" key="3">
    <source>
        <dbReference type="EMBL" id="GBC09443.1"/>
    </source>
</evidence>